<keyword evidence="5" id="KW-0675">Receptor</keyword>
<evidence type="ECO:0000256" key="6">
    <source>
        <dbReference type="SAM" id="Coils"/>
    </source>
</evidence>
<evidence type="ECO:0000313" key="8">
    <source>
        <dbReference type="EMBL" id="KAH3863527.1"/>
    </source>
</evidence>
<sequence length="412" mass="46073">MPTNIVNILPIVSRPQEQATAMDDQHTGFQSGFKHFLLCMKITGLQHLQWTENAGTKCRQRLMQVYRIFVPGILLVNFVFSLGQFMSVSGFDAALLNSMISSIWFLQVTLFALNNVARGWRWDRFYRAWDDYAAEHKVDTCTLVRGVSIAATVSYLVWLATATGFLAISLSSPAPPSGFMLYIPQFLTIPITVVIIVAYFFFVSTWFLITAQFLTLCVSLCKLLLSIHTSIERSLDKNENFNEKLERLRQQHESVCSMIFLADDVVSVFIMVTVFSTIPLIVLTLYFVLFDSSDVMAFSYIATWWSITLSVLQLASVFIAGGAVNYTAHKPATLLYRLDLDRVTQGSVQQLTVFLNRLTSQPIGVTAFGLFVLDKPTITTFVGSILTYAIVMVQFKPGSPSYSVTCNCTGSG</sequence>
<dbReference type="PANTHER" id="PTHR21421:SF29">
    <property type="entry name" value="GUSTATORY RECEPTOR 5A FOR TREHALOSE-RELATED"/>
    <property type="match status" value="1"/>
</dbReference>
<protein>
    <recommendedName>
        <fullName evidence="10">Gustatory receptor</fullName>
    </recommendedName>
</protein>
<dbReference type="InterPro" id="IPR013604">
    <property type="entry name" value="7TM_chemorcpt"/>
</dbReference>
<name>A0A9D4LRA1_DREPO</name>
<reference evidence="8" key="2">
    <citation type="submission" date="2020-11" db="EMBL/GenBank/DDBJ databases">
        <authorList>
            <person name="McCartney M.A."/>
            <person name="Auch B."/>
            <person name="Kono T."/>
            <person name="Mallez S."/>
            <person name="Becker A."/>
            <person name="Gohl D.M."/>
            <person name="Silverstein K.A.T."/>
            <person name="Koren S."/>
            <person name="Bechman K.B."/>
            <person name="Herman A."/>
            <person name="Abrahante J.E."/>
            <person name="Garbe J."/>
        </authorList>
    </citation>
    <scope>NUCLEOTIDE SEQUENCE</scope>
    <source>
        <strain evidence="8">Duluth1</strain>
        <tissue evidence="8">Whole animal</tissue>
    </source>
</reference>
<comment type="caution">
    <text evidence="8">The sequence shown here is derived from an EMBL/GenBank/DDBJ whole genome shotgun (WGS) entry which is preliminary data.</text>
</comment>
<organism evidence="8 9">
    <name type="scientific">Dreissena polymorpha</name>
    <name type="common">Zebra mussel</name>
    <name type="synonym">Mytilus polymorpha</name>
    <dbReference type="NCBI Taxonomy" id="45954"/>
    <lineage>
        <taxon>Eukaryota</taxon>
        <taxon>Metazoa</taxon>
        <taxon>Spiralia</taxon>
        <taxon>Lophotrochozoa</taxon>
        <taxon>Mollusca</taxon>
        <taxon>Bivalvia</taxon>
        <taxon>Autobranchia</taxon>
        <taxon>Heteroconchia</taxon>
        <taxon>Euheterodonta</taxon>
        <taxon>Imparidentia</taxon>
        <taxon>Neoheterodontei</taxon>
        <taxon>Myida</taxon>
        <taxon>Dreissenoidea</taxon>
        <taxon>Dreissenidae</taxon>
        <taxon>Dreissena</taxon>
    </lineage>
</organism>
<evidence type="ECO:0000256" key="5">
    <source>
        <dbReference type="ARBA" id="ARBA00023170"/>
    </source>
</evidence>
<evidence type="ECO:0000256" key="2">
    <source>
        <dbReference type="ARBA" id="ARBA00022692"/>
    </source>
</evidence>
<dbReference type="GO" id="GO:0016020">
    <property type="term" value="C:membrane"/>
    <property type="evidence" value="ECO:0007669"/>
    <property type="project" value="UniProtKB-SubCell"/>
</dbReference>
<dbReference type="GO" id="GO:0038023">
    <property type="term" value="F:signaling receptor activity"/>
    <property type="evidence" value="ECO:0007669"/>
    <property type="project" value="UniProtKB-ARBA"/>
</dbReference>
<evidence type="ECO:0000256" key="4">
    <source>
        <dbReference type="ARBA" id="ARBA00023136"/>
    </source>
</evidence>
<evidence type="ECO:0000256" key="3">
    <source>
        <dbReference type="ARBA" id="ARBA00022989"/>
    </source>
</evidence>
<feature type="transmembrane region" description="Helical" evidence="7">
    <location>
        <begin position="98"/>
        <end position="117"/>
    </location>
</feature>
<keyword evidence="3 7" id="KW-1133">Transmembrane helix</keyword>
<dbReference type="Proteomes" id="UP000828390">
    <property type="component" value="Unassembled WGS sequence"/>
</dbReference>
<feature type="transmembrane region" description="Helical" evidence="7">
    <location>
        <begin position="65"/>
        <end position="86"/>
    </location>
</feature>
<feature type="coiled-coil region" evidence="6">
    <location>
        <begin position="231"/>
        <end position="258"/>
    </location>
</feature>
<dbReference type="PANTHER" id="PTHR21421">
    <property type="entry name" value="GUSTATORY RECEPTOR"/>
    <property type="match status" value="1"/>
</dbReference>
<feature type="transmembrane region" description="Helical" evidence="7">
    <location>
        <begin position="268"/>
        <end position="290"/>
    </location>
</feature>
<keyword evidence="2 7" id="KW-0812">Transmembrane</keyword>
<feature type="transmembrane region" description="Helical" evidence="7">
    <location>
        <begin position="179"/>
        <end position="200"/>
    </location>
</feature>
<evidence type="ECO:0000313" key="9">
    <source>
        <dbReference type="Proteomes" id="UP000828390"/>
    </source>
</evidence>
<evidence type="ECO:0008006" key="10">
    <source>
        <dbReference type="Google" id="ProtNLM"/>
    </source>
</evidence>
<accession>A0A9D4LRA1</accession>
<keyword evidence="6" id="KW-0175">Coiled coil</keyword>
<dbReference type="Pfam" id="PF08395">
    <property type="entry name" value="7tm_7"/>
    <property type="match status" value="1"/>
</dbReference>
<feature type="transmembrane region" description="Helical" evidence="7">
    <location>
        <begin position="302"/>
        <end position="328"/>
    </location>
</feature>
<evidence type="ECO:0000256" key="7">
    <source>
        <dbReference type="SAM" id="Phobius"/>
    </source>
</evidence>
<reference evidence="8" key="1">
    <citation type="journal article" date="2019" name="bioRxiv">
        <title>The Genome of the Zebra Mussel, Dreissena polymorpha: A Resource for Invasive Species Research.</title>
        <authorList>
            <person name="McCartney M.A."/>
            <person name="Auch B."/>
            <person name="Kono T."/>
            <person name="Mallez S."/>
            <person name="Zhang Y."/>
            <person name="Obille A."/>
            <person name="Becker A."/>
            <person name="Abrahante J.E."/>
            <person name="Garbe J."/>
            <person name="Badalamenti J.P."/>
            <person name="Herman A."/>
            <person name="Mangelson H."/>
            <person name="Liachko I."/>
            <person name="Sullivan S."/>
            <person name="Sone E.D."/>
            <person name="Koren S."/>
            <person name="Silverstein K.A.T."/>
            <person name="Beckman K.B."/>
            <person name="Gohl D.M."/>
        </authorList>
    </citation>
    <scope>NUCLEOTIDE SEQUENCE</scope>
    <source>
        <strain evidence="8">Duluth1</strain>
        <tissue evidence="8">Whole animal</tissue>
    </source>
</reference>
<gene>
    <name evidence="8" type="ORF">DPMN_026516</name>
</gene>
<comment type="subcellular location">
    <subcellularLocation>
        <location evidence="1">Membrane</location>
        <topology evidence="1">Multi-pass membrane protein</topology>
    </subcellularLocation>
</comment>
<evidence type="ECO:0000256" key="1">
    <source>
        <dbReference type="ARBA" id="ARBA00004141"/>
    </source>
</evidence>
<proteinExistence type="predicted"/>
<keyword evidence="4 7" id="KW-0472">Membrane</keyword>
<dbReference type="EMBL" id="JAIWYP010000002">
    <property type="protein sequence ID" value="KAH3863527.1"/>
    <property type="molecule type" value="Genomic_DNA"/>
</dbReference>
<dbReference type="GO" id="GO:0051606">
    <property type="term" value="P:detection of stimulus"/>
    <property type="evidence" value="ECO:0007669"/>
    <property type="project" value="UniProtKB-ARBA"/>
</dbReference>
<dbReference type="AlphaFoldDB" id="A0A9D4LRA1"/>
<keyword evidence="9" id="KW-1185">Reference proteome</keyword>
<dbReference type="GO" id="GO:0050909">
    <property type="term" value="P:sensory perception of taste"/>
    <property type="evidence" value="ECO:0007669"/>
    <property type="project" value="InterPro"/>
</dbReference>